<dbReference type="PANTHER" id="PTHR42736:SF1">
    <property type="entry name" value="PROTEIN-GLUTAMINE GAMMA-GLUTAMYLTRANSFERASE"/>
    <property type="match status" value="1"/>
</dbReference>
<evidence type="ECO:0000313" key="4">
    <source>
        <dbReference type="Proteomes" id="UP000521199"/>
    </source>
</evidence>
<evidence type="ECO:0000313" key="3">
    <source>
        <dbReference type="EMBL" id="MBB5206808.1"/>
    </source>
</evidence>
<feature type="transmembrane region" description="Helical" evidence="1">
    <location>
        <begin position="131"/>
        <end position="149"/>
    </location>
</feature>
<keyword evidence="4" id="KW-1185">Reference proteome</keyword>
<dbReference type="SMART" id="SM00460">
    <property type="entry name" value="TGc"/>
    <property type="match status" value="1"/>
</dbReference>
<sequence length="657" mass="72945">MKNAVTRNELDRTSFLWCAAAVVAALLPVLPALPAWLTGALLAVAGLGIGYGWLQRRLNAWVRLPLTLGLAALTLFAYNFRFGRDTGAALLATMLALKLLETRSVRDARSVLSFALFAIMAGFLHDQGPQTLLLALVATVLVLSALARIADVDLPGGPRNASVALRPRLIATATLLALSLPLAAVAFFLFPRLGSPMWGVPENVAEARTGLSNEMAPGDIANLFIDDSPVLRVAFDGPMPTPNALYWRGPVLGRFDGRTWRRWDGESYLDPVVVETTEDLLAYEVTQEPTDRRYMIGLDLPLVVPDGARVGPDRSVLSQRRLTDVTRFRMQSALRYRFEPDLRRIYRDQALELPANFNPRTRALIDEWRATDPAPEALIERSLQWFNREFTYNLISPLLGRHSVDEFLFDTKTGYCEHFASSFAVMMRMAGVPARVVTGYQGGYANDFGDYIVVRQSDAHAWTEVWLEGRGWVRIDPTSAVAPERIERGDSGYDQPDSLLGRLGKPLFDAYDFVRRGWNDLVLGFNAARQRSLLQPFGLDAADWPQLGAVLGVAVAAIMALTFVLLLRTPRGPRDPLRDAHARFVARLGRAGVPKLAHEPAQTHAERAAMALPHSADTIRSLSRRYVRRRYARVPEDAAADRALCDDLRRFRVRPSG</sequence>
<dbReference type="InterPro" id="IPR021878">
    <property type="entry name" value="TgpA_N"/>
</dbReference>
<feature type="transmembrane region" description="Helical" evidence="1">
    <location>
        <begin position="169"/>
        <end position="190"/>
    </location>
</feature>
<dbReference type="AlphaFoldDB" id="A0A7W8D5V1"/>
<name>A0A7W8D5V1_9GAMM</name>
<accession>A0A7W8D5V1</accession>
<evidence type="ECO:0000256" key="1">
    <source>
        <dbReference type="SAM" id="Phobius"/>
    </source>
</evidence>
<organism evidence="3 4">
    <name type="scientific">Chiayiivirga flava</name>
    <dbReference type="NCBI Taxonomy" id="659595"/>
    <lineage>
        <taxon>Bacteria</taxon>
        <taxon>Pseudomonadati</taxon>
        <taxon>Pseudomonadota</taxon>
        <taxon>Gammaproteobacteria</taxon>
        <taxon>Lysobacterales</taxon>
        <taxon>Lysobacteraceae</taxon>
        <taxon>Chiayiivirga</taxon>
    </lineage>
</organism>
<keyword evidence="1" id="KW-1133">Transmembrane helix</keyword>
<gene>
    <name evidence="3" type="ORF">HNQ52_000324</name>
</gene>
<dbReference type="InterPro" id="IPR025403">
    <property type="entry name" value="TgpA-like_C"/>
</dbReference>
<reference evidence="3 4" key="1">
    <citation type="submission" date="2020-08" db="EMBL/GenBank/DDBJ databases">
        <title>Genomic Encyclopedia of Type Strains, Phase IV (KMG-IV): sequencing the most valuable type-strain genomes for metagenomic binning, comparative biology and taxonomic classification.</title>
        <authorList>
            <person name="Goeker M."/>
        </authorList>
    </citation>
    <scope>NUCLEOTIDE SEQUENCE [LARGE SCALE GENOMIC DNA]</scope>
    <source>
        <strain evidence="3 4">DSM 24163</strain>
    </source>
</reference>
<keyword evidence="1" id="KW-0812">Transmembrane</keyword>
<evidence type="ECO:0000259" key="2">
    <source>
        <dbReference type="SMART" id="SM00460"/>
    </source>
</evidence>
<dbReference type="Proteomes" id="UP000521199">
    <property type="component" value="Unassembled WGS sequence"/>
</dbReference>
<keyword evidence="3" id="KW-0645">Protease</keyword>
<keyword evidence="1" id="KW-0472">Membrane</keyword>
<dbReference type="PANTHER" id="PTHR42736">
    <property type="entry name" value="PROTEIN-GLUTAMINE GAMMA-GLUTAMYLTRANSFERASE"/>
    <property type="match status" value="1"/>
</dbReference>
<comment type="caution">
    <text evidence="3">The sequence shown here is derived from an EMBL/GenBank/DDBJ whole genome shotgun (WGS) entry which is preliminary data.</text>
</comment>
<feature type="domain" description="Transglutaminase-like" evidence="2">
    <location>
        <begin position="408"/>
        <end position="479"/>
    </location>
</feature>
<dbReference type="SUPFAM" id="SSF54001">
    <property type="entry name" value="Cysteine proteinases"/>
    <property type="match status" value="1"/>
</dbReference>
<dbReference type="InterPro" id="IPR038765">
    <property type="entry name" value="Papain-like_cys_pep_sf"/>
</dbReference>
<dbReference type="GO" id="GO:0008233">
    <property type="term" value="F:peptidase activity"/>
    <property type="evidence" value="ECO:0007669"/>
    <property type="project" value="UniProtKB-KW"/>
</dbReference>
<keyword evidence="3" id="KW-0378">Hydrolase</keyword>
<dbReference type="Pfam" id="PF11992">
    <property type="entry name" value="TgpA_N"/>
    <property type="match status" value="1"/>
</dbReference>
<feature type="transmembrane region" description="Helical" evidence="1">
    <location>
        <begin position="61"/>
        <end position="80"/>
    </location>
</feature>
<dbReference type="Gene3D" id="3.10.620.30">
    <property type="match status" value="1"/>
</dbReference>
<dbReference type="Pfam" id="PF01841">
    <property type="entry name" value="Transglut_core"/>
    <property type="match status" value="1"/>
</dbReference>
<dbReference type="InterPro" id="IPR002931">
    <property type="entry name" value="Transglutaminase-like"/>
</dbReference>
<feature type="transmembrane region" description="Helical" evidence="1">
    <location>
        <begin position="36"/>
        <end position="54"/>
    </location>
</feature>
<dbReference type="GO" id="GO:0006508">
    <property type="term" value="P:proteolysis"/>
    <property type="evidence" value="ECO:0007669"/>
    <property type="project" value="UniProtKB-KW"/>
</dbReference>
<feature type="transmembrane region" description="Helical" evidence="1">
    <location>
        <begin position="544"/>
        <end position="567"/>
    </location>
</feature>
<proteinExistence type="predicted"/>
<protein>
    <submittedName>
        <fullName evidence="3">Transglutaminase-like putative cysteine protease</fullName>
    </submittedName>
</protein>
<dbReference type="InterPro" id="IPR052901">
    <property type="entry name" value="Bact_TGase-like"/>
</dbReference>
<feature type="transmembrane region" description="Helical" evidence="1">
    <location>
        <begin position="12"/>
        <end position="30"/>
    </location>
</feature>
<dbReference type="EMBL" id="JACHHP010000001">
    <property type="protein sequence ID" value="MBB5206808.1"/>
    <property type="molecule type" value="Genomic_DNA"/>
</dbReference>
<dbReference type="RefSeq" id="WP_183959130.1">
    <property type="nucleotide sequence ID" value="NZ_JACHHP010000001.1"/>
</dbReference>
<dbReference type="Pfam" id="PF13559">
    <property type="entry name" value="DUF4129"/>
    <property type="match status" value="1"/>
</dbReference>